<dbReference type="GeneID" id="116662189"/>
<evidence type="ECO:0000313" key="3">
    <source>
        <dbReference type="RefSeq" id="XP_032331525.1"/>
    </source>
</evidence>
<dbReference type="RefSeq" id="XP_032331525.1">
    <property type="nucleotide sequence ID" value="XM_032475634.1"/>
</dbReference>
<protein>
    <submittedName>
        <fullName evidence="3">Uncharacterized protein LOC116662189</fullName>
    </submittedName>
</protein>
<keyword evidence="2" id="KW-1185">Reference proteome</keyword>
<accession>A0A8B8SNU9</accession>
<reference evidence="3" key="1">
    <citation type="submission" date="2025-08" db="UniProtKB">
        <authorList>
            <consortium name="RefSeq"/>
        </authorList>
    </citation>
    <scope>IDENTIFICATION</scope>
    <source>
        <tissue evidence="3">Ear skin</tissue>
    </source>
</reference>
<organism evidence="2 3">
    <name type="scientific">Camelus ferus</name>
    <name type="common">Wild bactrian camel</name>
    <name type="synonym">Camelus bactrianus ferus</name>
    <dbReference type="NCBI Taxonomy" id="419612"/>
    <lineage>
        <taxon>Eukaryota</taxon>
        <taxon>Metazoa</taxon>
        <taxon>Chordata</taxon>
        <taxon>Craniata</taxon>
        <taxon>Vertebrata</taxon>
        <taxon>Euteleostomi</taxon>
        <taxon>Mammalia</taxon>
        <taxon>Eutheria</taxon>
        <taxon>Laurasiatheria</taxon>
        <taxon>Artiodactyla</taxon>
        <taxon>Tylopoda</taxon>
        <taxon>Camelidae</taxon>
        <taxon>Camelus</taxon>
    </lineage>
</organism>
<feature type="compositionally biased region" description="Basic and acidic residues" evidence="1">
    <location>
        <begin position="87"/>
        <end position="110"/>
    </location>
</feature>
<evidence type="ECO:0000313" key="2">
    <source>
        <dbReference type="Proteomes" id="UP000694856"/>
    </source>
</evidence>
<feature type="compositionally biased region" description="Polar residues" evidence="1">
    <location>
        <begin position="121"/>
        <end position="138"/>
    </location>
</feature>
<feature type="compositionally biased region" description="Gly residues" evidence="1">
    <location>
        <begin position="34"/>
        <end position="45"/>
    </location>
</feature>
<feature type="region of interest" description="Disordered" evidence="1">
    <location>
        <begin position="1"/>
        <end position="139"/>
    </location>
</feature>
<gene>
    <name evidence="3" type="primary">LOC116662189</name>
</gene>
<feature type="region of interest" description="Disordered" evidence="1">
    <location>
        <begin position="183"/>
        <end position="208"/>
    </location>
</feature>
<proteinExistence type="predicted"/>
<evidence type="ECO:0000256" key="1">
    <source>
        <dbReference type="SAM" id="MobiDB-lite"/>
    </source>
</evidence>
<dbReference type="AlphaFoldDB" id="A0A8B8SNU9"/>
<sequence>MVRLTGTAGLGRPGATRPRPGAGSLEAGHLCGADPGGLPVGGGAPGPAAGPHGRACTRLSPGVRTTKPRRWERGGGDVGGTLGRSRCAGDARRLRSRGRPEEAASPEKRVPPGSRMVAHSVSAQSQSRKNATPPTQVAHTCPRVPSWICTVHGFGYTSRIIIASYKEGSEAVPYATNTVDTRHHPRVQTRGPHNTKMSPKGTVDIREY</sequence>
<name>A0A8B8SNU9_CAMFR</name>
<dbReference type="Proteomes" id="UP000694856">
    <property type="component" value="Chromosome X"/>
</dbReference>
<dbReference type="KEGG" id="cfr:116662189"/>